<sequence length="57" mass="6169">MQYHVPGKFCPYKVLALGPCTRFIVTTASTLAAIALPGIPTLDLVVSALHSELHRYS</sequence>
<accession>A0A1V9Y304</accession>
<keyword evidence="2" id="KW-1185">Reference proteome</keyword>
<dbReference type="Proteomes" id="UP000192247">
    <property type="component" value="Unassembled WGS sequence"/>
</dbReference>
<organism evidence="1 2">
    <name type="scientific">Tropilaelaps mercedesae</name>
    <dbReference type="NCBI Taxonomy" id="418985"/>
    <lineage>
        <taxon>Eukaryota</taxon>
        <taxon>Metazoa</taxon>
        <taxon>Ecdysozoa</taxon>
        <taxon>Arthropoda</taxon>
        <taxon>Chelicerata</taxon>
        <taxon>Arachnida</taxon>
        <taxon>Acari</taxon>
        <taxon>Parasitiformes</taxon>
        <taxon>Mesostigmata</taxon>
        <taxon>Gamasina</taxon>
        <taxon>Dermanyssoidea</taxon>
        <taxon>Laelapidae</taxon>
        <taxon>Tropilaelaps</taxon>
    </lineage>
</organism>
<name>A0A1V9Y304_9ACAR</name>
<dbReference type="AlphaFoldDB" id="A0A1V9Y304"/>
<proteinExistence type="predicted"/>
<dbReference type="EMBL" id="MNPL01000358">
    <property type="protein sequence ID" value="OQR80091.1"/>
    <property type="molecule type" value="Genomic_DNA"/>
</dbReference>
<protein>
    <submittedName>
        <fullName evidence="1">Uncharacterized protein</fullName>
    </submittedName>
</protein>
<gene>
    <name evidence="1" type="ORF">BIW11_02446</name>
</gene>
<reference evidence="1 2" key="1">
    <citation type="journal article" date="2017" name="Gigascience">
        <title>Draft genome of the honey bee ectoparasitic mite, Tropilaelaps mercedesae, is shaped by the parasitic life history.</title>
        <authorList>
            <person name="Dong X."/>
            <person name="Armstrong S.D."/>
            <person name="Xia D."/>
            <person name="Makepeace B.L."/>
            <person name="Darby A.C."/>
            <person name="Kadowaki T."/>
        </authorList>
    </citation>
    <scope>NUCLEOTIDE SEQUENCE [LARGE SCALE GENOMIC DNA]</scope>
    <source>
        <strain evidence="1">Wuxi-XJTLU</strain>
    </source>
</reference>
<evidence type="ECO:0000313" key="2">
    <source>
        <dbReference type="Proteomes" id="UP000192247"/>
    </source>
</evidence>
<evidence type="ECO:0000313" key="1">
    <source>
        <dbReference type="EMBL" id="OQR80091.1"/>
    </source>
</evidence>
<comment type="caution">
    <text evidence="1">The sequence shown here is derived from an EMBL/GenBank/DDBJ whole genome shotgun (WGS) entry which is preliminary data.</text>
</comment>
<dbReference type="InParanoid" id="A0A1V9Y304"/>